<dbReference type="GO" id="GO:0006581">
    <property type="term" value="P:acetylcholine catabolic process"/>
    <property type="evidence" value="ECO:0007669"/>
    <property type="project" value="TreeGrafter"/>
</dbReference>
<dbReference type="EnsemblMetazoa" id="tetur02g15189.1">
    <property type="protein sequence ID" value="tetur02g15189.1"/>
    <property type="gene ID" value="tetur02g15189"/>
</dbReference>
<reference evidence="7" key="2">
    <citation type="submission" date="2015-06" db="UniProtKB">
        <authorList>
            <consortium name="EnsemblMetazoa"/>
        </authorList>
    </citation>
    <scope>IDENTIFICATION</scope>
</reference>
<keyword evidence="3 5" id="KW-0378">Hydrolase</keyword>
<dbReference type="GO" id="GO:0005886">
    <property type="term" value="C:plasma membrane"/>
    <property type="evidence" value="ECO:0007669"/>
    <property type="project" value="TreeGrafter"/>
</dbReference>
<dbReference type="InterPro" id="IPR019826">
    <property type="entry name" value="Carboxylesterase_B_AS"/>
</dbReference>
<dbReference type="PROSITE" id="PS00122">
    <property type="entry name" value="CARBOXYLESTERASE_B_1"/>
    <property type="match status" value="1"/>
</dbReference>
<dbReference type="InterPro" id="IPR029058">
    <property type="entry name" value="AB_hydrolase_fold"/>
</dbReference>
<dbReference type="EnsemblMetazoa" id="tetur02g14551.1">
    <property type="protein sequence ID" value="tetur02g14551.1"/>
    <property type="gene ID" value="tetur02g14551"/>
</dbReference>
<evidence type="ECO:0000259" key="6">
    <source>
        <dbReference type="Pfam" id="PF00135"/>
    </source>
</evidence>
<dbReference type="Pfam" id="PF00135">
    <property type="entry name" value="COesterase"/>
    <property type="match status" value="1"/>
</dbReference>
<dbReference type="GO" id="GO:0005615">
    <property type="term" value="C:extracellular space"/>
    <property type="evidence" value="ECO:0007669"/>
    <property type="project" value="TreeGrafter"/>
</dbReference>
<dbReference type="PANTHER" id="PTHR43918:SF4">
    <property type="entry name" value="CARBOXYLIC ESTER HYDROLASE"/>
    <property type="match status" value="1"/>
</dbReference>
<feature type="chain" id="PRO_5013421276" description="Carboxylic ester hydrolase" evidence="5">
    <location>
        <begin position="20"/>
        <end position="550"/>
    </location>
</feature>
<proteinExistence type="inferred from homology"/>
<sequence>MKTYFLIIILAYSLTAVFTNKCSDPLVVTKWSTLRGFTRQIIDTPVHHFLGIPYALPPVGRLRFKPSIPLGKTGLRHKGIYNATSYRFGCIQTPEDEAKHSTIPSSENCLFINVYTPANLTDERPLKAKLPVLVFIHGSGYVYGSSGNPHIYGGYLAGLGNMALVVFNYRLGALGLMYGHPSKIPGNLALWDQKAALEWVQENIGAFGGDPERVTLMGHSAGASFSTMHLMSTETRHLYQQAMVMSGTACHRSGLDSPGLALRKARELTRRLNCSQIPLDSVFLMDDEVECLMRVDALKIAQAQGDLQTSEPSQCSSSTFLPSYGNSFLPKSTDTLLEDHKYVHGKPLLIGKVPIETKPSVNVTSLFQAVTLIQSYITNSTGAINPPNSESILKYYLNSIVDGDSYRLTEAVIAAVNDLCQHCPLLKFSKHWASDNPVYLYYYTYVTSGLRNDPGRLYGPNHADDTKILFGLPFKDYDEYNDEDRDMSRFMIELWSYFVHKGSMKWSSVLFDSDQRDYIMYQYEIDGNTTMNYKKISIDKDSVICKLLPE</sequence>
<dbReference type="InterPro" id="IPR002018">
    <property type="entry name" value="CarbesteraseB"/>
</dbReference>
<feature type="domain" description="Carboxylesterase type B" evidence="6">
    <location>
        <begin position="24"/>
        <end position="503"/>
    </location>
</feature>
<reference evidence="8" key="1">
    <citation type="submission" date="2011-08" db="EMBL/GenBank/DDBJ databases">
        <authorList>
            <person name="Rombauts S."/>
        </authorList>
    </citation>
    <scope>NUCLEOTIDE SEQUENCE</scope>
    <source>
        <strain evidence="8">London</strain>
    </source>
</reference>
<evidence type="ECO:0000256" key="5">
    <source>
        <dbReference type="RuleBase" id="RU361235"/>
    </source>
</evidence>
<dbReference type="ESTHER" id="tetur-t1jy69">
    <property type="family name" value="Cholinesterase-like"/>
</dbReference>
<evidence type="ECO:0000313" key="7">
    <source>
        <dbReference type="EnsemblMetazoa" id="tetur02g14551.1"/>
    </source>
</evidence>
<dbReference type="eggNOG" id="KOG4389">
    <property type="taxonomic scope" value="Eukaryota"/>
</dbReference>
<evidence type="ECO:0000256" key="2">
    <source>
        <dbReference type="ARBA" id="ARBA00022487"/>
    </source>
</evidence>
<accession>T1JY69</accession>
<dbReference type="GO" id="GO:0019695">
    <property type="term" value="P:choline metabolic process"/>
    <property type="evidence" value="ECO:0007669"/>
    <property type="project" value="TreeGrafter"/>
</dbReference>
<name>T1JY69_TETUR</name>
<evidence type="ECO:0000256" key="4">
    <source>
        <dbReference type="ARBA" id="ARBA00023180"/>
    </source>
</evidence>
<dbReference type="PANTHER" id="PTHR43918">
    <property type="entry name" value="ACETYLCHOLINESTERASE"/>
    <property type="match status" value="1"/>
</dbReference>
<gene>
    <name evidence="7" type="primary">107371514</name>
</gene>
<dbReference type="Gene3D" id="3.40.50.1820">
    <property type="entry name" value="alpha/beta hydrolase"/>
    <property type="match status" value="1"/>
</dbReference>
<organism evidence="7 8">
    <name type="scientific">Tetranychus urticae</name>
    <name type="common">Two-spotted spider mite</name>
    <dbReference type="NCBI Taxonomy" id="32264"/>
    <lineage>
        <taxon>Eukaryota</taxon>
        <taxon>Metazoa</taxon>
        <taxon>Ecdysozoa</taxon>
        <taxon>Arthropoda</taxon>
        <taxon>Chelicerata</taxon>
        <taxon>Arachnida</taxon>
        <taxon>Acari</taxon>
        <taxon>Acariformes</taxon>
        <taxon>Trombidiformes</taxon>
        <taxon>Prostigmata</taxon>
        <taxon>Eleutherengona</taxon>
        <taxon>Raphignathae</taxon>
        <taxon>Tetranychoidea</taxon>
        <taxon>Tetranychidae</taxon>
        <taxon>Tetranychus</taxon>
    </lineage>
</organism>
<evidence type="ECO:0000313" key="8">
    <source>
        <dbReference type="Proteomes" id="UP000015104"/>
    </source>
</evidence>
<keyword evidence="8" id="KW-1185">Reference proteome</keyword>
<keyword evidence="2" id="KW-0719">Serine esterase</keyword>
<dbReference type="OMA" id="IMYQYEI"/>
<comment type="similarity">
    <text evidence="1 5">Belongs to the type-B carboxylesterase/lipase family.</text>
</comment>
<dbReference type="SUPFAM" id="SSF53474">
    <property type="entry name" value="alpha/beta-Hydrolases"/>
    <property type="match status" value="1"/>
</dbReference>
<dbReference type="GO" id="GO:0003990">
    <property type="term" value="F:acetylcholinesterase activity"/>
    <property type="evidence" value="ECO:0007669"/>
    <property type="project" value="TreeGrafter"/>
</dbReference>
<protein>
    <recommendedName>
        <fullName evidence="5">Carboxylic ester hydrolase</fullName>
        <ecNumber evidence="5">3.1.1.-</ecNumber>
    </recommendedName>
</protein>
<dbReference type="EMBL" id="CAEY01000823">
    <property type="status" value="NOT_ANNOTATED_CDS"/>
    <property type="molecule type" value="Genomic_DNA"/>
</dbReference>
<dbReference type="OrthoDB" id="6846267at2759"/>
<feature type="signal peptide" evidence="5">
    <location>
        <begin position="1"/>
        <end position="19"/>
    </location>
</feature>
<dbReference type="HOGENOM" id="CLU_006586_13_0_1"/>
<evidence type="ECO:0000256" key="1">
    <source>
        <dbReference type="ARBA" id="ARBA00005964"/>
    </source>
</evidence>
<dbReference type="AlphaFoldDB" id="T1JY69"/>
<dbReference type="Proteomes" id="UP000015104">
    <property type="component" value="Unassembled WGS sequence"/>
</dbReference>
<keyword evidence="5" id="KW-0732">Signal</keyword>
<keyword evidence="4" id="KW-0325">Glycoprotein</keyword>
<dbReference type="InterPro" id="IPR050654">
    <property type="entry name" value="AChE-related_enzymes"/>
</dbReference>
<dbReference type="EC" id="3.1.1.-" evidence="5"/>
<evidence type="ECO:0000256" key="3">
    <source>
        <dbReference type="ARBA" id="ARBA00022801"/>
    </source>
</evidence>
<dbReference type="KEGG" id="tut:107371514"/>